<dbReference type="PANTHER" id="PTHR24408:SF34">
    <property type="entry name" value="ZINC FINGER PROTEIN 672-RELATED"/>
    <property type="match status" value="1"/>
</dbReference>
<dbReference type="SMART" id="SM00355">
    <property type="entry name" value="ZnF_C2H2"/>
    <property type="match status" value="11"/>
</dbReference>
<evidence type="ECO:0000313" key="14">
    <source>
        <dbReference type="Proteomes" id="UP000192247"/>
    </source>
</evidence>
<feature type="compositionally biased region" description="Acidic residues" evidence="11">
    <location>
        <begin position="652"/>
        <end position="678"/>
    </location>
</feature>
<dbReference type="STRING" id="418985.A0A1V9XAX7"/>
<dbReference type="FunFam" id="3.30.160.60:FF:000049">
    <property type="entry name" value="transcriptional repressor CTCF isoform X1"/>
    <property type="match status" value="1"/>
</dbReference>
<feature type="domain" description="C2H2-type" evidence="12">
    <location>
        <begin position="338"/>
        <end position="365"/>
    </location>
</feature>
<feature type="compositionally biased region" description="Basic and acidic residues" evidence="11">
    <location>
        <begin position="627"/>
        <end position="637"/>
    </location>
</feature>
<gene>
    <name evidence="13" type="ORF">BIW11_11611</name>
</gene>
<protein>
    <recommendedName>
        <fullName evidence="12">C2H2-type domain-containing protein</fullName>
    </recommendedName>
</protein>
<evidence type="ECO:0000256" key="4">
    <source>
        <dbReference type="ARBA" id="ARBA00022771"/>
    </source>
</evidence>
<feature type="region of interest" description="Disordered" evidence="11">
    <location>
        <begin position="627"/>
        <end position="678"/>
    </location>
</feature>
<dbReference type="FunFam" id="3.30.160.60:FF:001668">
    <property type="entry name" value="transcriptional repressor CTCF"/>
    <property type="match status" value="1"/>
</dbReference>
<keyword evidence="9" id="KW-0539">Nucleus</keyword>
<feature type="domain" description="C2H2-type" evidence="12">
    <location>
        <begin position="423"/>
        <end position="450"/>
    </location>
</feature>
<evidence type="ECO:0000256" key="1">
    <source>
        <dbReference type="ARBA" id="ARBA00004123"/>
    </source>
</evidence>
<dbReference type="Pfam" id="PF00096">
    <property type="entry name" value="zf-C2H2"/>
    <property type="match status" value="6"/>
</dbReference>
<feature type="domain" description="C2H2-type" evidence="12">
    <location>
        <begin position="310"/>
        <end position="337"/>
    </location>
</feature>
<name>A0A1V9XAX7_9ACAR</name>
<dbReference type="GO" id="GO:0008270">
    <property type="term" value="F:zinc ion binding"/>
    <property type="evidence" value="ECO:0007669"/>
    <property type="project" value="UniProtKB-KW"/>
</dbReference>
<dbReference type="SUPFAM" id="SSF57667">
    <property type="entry name" value="beta-beta-alpha zinc fingers"/>
    <property type="match status" value="6"/>
</dbReference>
<comment type="subcellular location">
    <subcellularLocation>
        <location evidence="1">Nucleus</location>
    </subcellularLocation>
</comment>
<evidence type="ECO:0000256" key="5">
    <source>
        <dbReference type="ARBA" id="ARBA00022833"/>
    </source>
</evidence>
<keyword evidence="14" id="KW-1185">Reference proteome</keyword>
<evidence type="ECO:0000256" key="2">
    <source>
        <dbReference type="ARBA" id="ARBA00022723"/>
    </source>
</evidence>
<organism evidence="13 14">
    <name type="scientific">Tropilaelaps mercedesae</name>
    <dbReference type="NCBI Taxonomy" id="418985"/>
    <lineage>
        <taxon>Eukaryota</taxon>
        <taxon>Metazoa</taxon>
        <taxon>Ecdysozoa</taxon>
        <taxon>Arthropoda</taxon>
        <taxon>Chelicerata</taxon>
        <taxon>Arachnida</taxon>
        <taxon>Acari</taxon>
        <taxon>Parasitiformes</taxon>
        <taxon>Mesostigmata</taxon>
        <taxon>Gamasina</taxon>
        <taxon>Dermanyssoidea</taxon>
        <taxon>Laelapidae</taxon>
        <taxon>Tropilaelaps</taxon>
    </lineage>
</organism>
<dbReference type="GO" id="GO:0043565">
    <property type="term" value="F:sequence-specific DNA binding"/>
    <property type="evidence" value="ECO:0007669"/>
    <property type="project" value="TreeGrafter"/>
</dbReference>
<evidence type="ECO:0000256" key="6">
    <source>
        <dbReference type="ARBA" id="ARBA00023015"/>
    </source>
</evidence>
<feature type="domain" description="C2H2-type" evidence="12">
    <location>
        <begin position="509"/>
        <end position="536"/>
    </location>
</feature>
<dbReference type="Gene3D" id="3.30.160.60">
    <property type="entry name" value="Classic Zinc Finger"/>
    <property type="match status" value="10"/>
</dbReference>
<keyword evidence="4 10" id="KW-0863">Zinc-finger</keyword>
<evidence type="ECO:0000313" key="13">
    <source>
        <dbReference type="EMBL" id="OQR70482.1"/>
    </source>
</evidence>
<dbReference type="FunFam" id="3.30.160.60:FF:000420">
    <property type="entry name" value="Putative transcriptional repressor ctcf"/>
    <property type="match status" value="1"/>
</dbReference>
<dbReference type="PANTHER" id="PTHR24408">
    <property type="entry name" value="ZINC FINGER PROTEIN"/>
    <property type="match status" value="1"/>
</dbReference>
<dbReference type="AlphaFoldDB" id="A0A1V9XAX7"/>
<reference evidence="13 14" key="1">
    <citation type="journal article" date="2017" name="Gigascience">
        <title>Draft genome of the honey bee ectoparasitic mite, Tropilaelaps mercedesae, is shaped by the parasitic life history.</title>
        <authorList>
            <person name="Dong X."/>
            <person name="Armstrong S.D."/>
            <person name="Xia D."/>
            <person name="Makepeace B.L."/>
            <person name="Darby A.C."/>
            <person name="Kadowaki T."/>
        </authorList>
    </citation>
    <scope>NUCLEOTIDE SEQUENCE [LARGE SCALE GENOMIC DNA]</scope>
    <source>
        <strain evidence="13">Wuxi-XJTLU</strain>
    </source>
</reference>
<dbReference type="Pfam" id="PF23611">
    <property type="entry name" value="zf-C2H2_16"/>
    <property type="match status" value="1"/>
</dbReference>
<dbReference type="PROSITE" id="PS00028">
    <property type="entry name" value="ZINC_FINGER_C2H2_1"/>
    <property type="match status" value="7"/>
</dbReference>
<feature type="domain" description="C2H2-type" evidence="12">
    <location>
        <begin position="395"/>
        <end position="422"/>
    </location>
</feature>
<dbReference type="InterPro" id="IPR013087">
    <property type="entry name" value="Znf_C2H2_type"/>
</dbReference>
<dbReference type="Proteomes" id="UP000192247">
    <property type="component" value="Unassembled WGS sequence"/>
</dbReference>
<dbReference type="FunFam" id="3.30.160.60:FF:004176">
    <property type="match status" value="1"/>
</dbReference>
<sequence length="888" mass="96211">MSAVTGAVEGEAGQLIVADNSPDQQQQQQQAQGQHEGISDIQNYLASFNKEIADPPTVVRGGATLTTVAASGSSQTTTTDGNTPAYFVTQTADGQLQYTPAPTGGAYFTTAEGATYYSADASAAEAGPIVLVDGSQIQQVAGVGLNVGQVGVGTVSVAGTAGGDGSGQQQIALALQGQTAEAILKAATQGGQILTAQPAGTQQAGAQQYQTVTIVPQDGGAAGGEVSYVLIVSQDAANAGTATATLQPVGQVAVKKDPQQDISVYEFEDAVSHKQTGQQVVTRAQLDSDGKVRTVKVVQKKVVQTLTQAHMCSYCNYTSPKRYLLSRHMKSHSEDRPHKCSVCERGFKTLASLQNHVNTHTGTRPHQCKECDASFTTSGELVRHVRYKHTHEKPHRCTECDYASVELSKLKRHMRCHTGERPYQCPHCTYASPDTYKLQRHLRIHTGEKPYECDICHARFTQSNSLRAHKLIHTGQKPIFQCELCPATCGRKTDLRIHVQKLHTSDRPLKCKRCGKSFADRYTYRVHAKSHEGEKCFKCDLCSYASISQRHLESHMLIHSDQKPFQCDECDQAFRQKQLLKRHKNLYHNPNYVPPTPKEKTHECPECHKAFRHKGNLIRHLAVHDPDATAQEKEEAMRIGLPKLPGEKKDGEEDDYDELMDDPDEEFSDEDDDDDDDEDEIMDEVEVNNALGTSSDGVVTVSGHQVAQQSGQGTAQVGQPQAATGQNQVVVLEVIQVPPNADGTGGGQIQQLRTVDAASASGGRMLQTADGNTLIIQQNGDGTTTQLLPQGELLQLEEGADDLLGKASQEIKKMTASHDSDKQKDVEECFGFGNDADEDEAILSLPAGGAATRAELQQLQQQVPQGSQIIQDSGGQQYIIVQPSNQGM</sequence>
<evidence type="ECO:0000256" key="8">
    <source>
        <dbReference type="ARBA" id="ARBA00023163"/>
    </source>
</evidence>
<evidence type="ECO:0000256" key="11">
    <source>
        <dbReference type="SAM" id="MobiDB-lite"/>
    </source>
</evidence>
<evidence type="ECO:0000259" key="12">
    <source>
        <dbReference type="PROSITE" id="PS50157"/>
    </source>
</evidence>
<keyword evidence="5" id="KW-0862">Zinc</keyword>
<evidence type="ECO:0000256" key="10">
    <source>
        <dbReference type="PROSITE-ProRule" id="PRU00042"/>
    </source>
</evidence>
<dbReference type="InterPro" id="IPR036236">
    <property type="entry name" value="Znf_C2H2_sf"/>
</dbReference>
<dbReference type="PROSITE" id="PS50157">
    <property type="entry name" value="ZINC_FINGER_C2H2_2"/>
    <property type="match status" value="11"/>
</dbReference>
<dbReference type="FunFam" id="3.30.160.60:FF:002321">
    <property type="entry name" value="Putative transcriptional repressor ctcf"/>
    <property type="match status" value="1"/>
</dbReference>
<proteinExistence type="predicted"/>
<keyword evidence="3" id="KW-0677">Repeat</keyword>
<dbReference type="InParanoid" id="A0A1V9XAX7"/>
<dbReference type="InterPro" id="IPR056438">
    <property type="entry name" value="Znf-C2H2_CTCF"/>
</dbReference>
<feature type="domain" description="C2H2-type" evidence="12">
    <location>
        <begin position="602"/>
        <end position="629"/>
    </location>
</feature>
<evidence type="ECO:0000256" key="9">
    <source>
        <dbReference type="ARBA" id="ARBA00023242"/>
    </source>
</evidence>
<keyword evidence="7" id="KW-0238">DNA-binding</keyword>
<dbReference type="EMBL" id="MNPL01017399">
    <property type="protein sequence ID" value="OQR70482.1"/>
    <property type="molecule type" value="Genomic_DNA"/>
</dbReference>
<keyword evidence="8" id="KW-0804">Transcription</keyword>
<dbReference type="GO" id="GO:0000981">
    <property type="term" value="F:DNA-binding transcription factor activity, RNA polymerase II-specific"/>
    <property type="evidence" value="ECO:0007669"/>
    <property type="project" value="TreeGrafter"/>
</dbReference>
<feature type="domain" description="C2H2-type" evidence="12">
    <location>
        <begin position="537"/>
        <end position="564"/>
    </location>
</feature>
<comment type="caution">
    <text evidence="13">The sequence shown here is derived from an EMBL/GenBank/DDBJ whole genome shotgun (WGS) entry which is preliminary data.</text>
</comment>
<evidence type="ECO:0000256" key="7">
    <source>
        <dbReference type="ARBA" id="ARBA00023125"/>
    </source>
</evidence>
<keyword evidence="6" id="KW-0805">Transcription regulation</keyword>
<dbReference type="FunFam" id="3.30.160.60:FF:000373">
    <property type="entry name" value="Putative transcriptional repressor ctcf"/>
    <property type="match status" value="1"/>
</dbReference>
<feature type="domain" description="C2H2-type" evidence="12">
    <location>
        <begin position="480"/>
        <end position="508"/>
    </location>
</feature>
<accession>A0A1V9XAX7</accession>
<feature type="domain" description="C2H2-type" evidence="12">
    <location>
        <begin position="451"/>
        <end position="478"/>
    </location>
</feature>
<dbReference type="GO" id="GO:0005634">
    <property type="term" value="C:nucleus"/>
    <property type="evidence" value="ECO:0007669"/>
    <property type="project" value="UniProtKB-SubCell"/>
</dbReference>
<dbReference type="FunFam" id="3.30.160.60:FF:002963">
    <property type="entry name" value="Transcriptional repressor CTCF"/>
    <property type="match status" value="1"/>
</dbReference>
<keyword evidence="2" id="KW-0479">Metal-binding</keyword>
<feature type="domain" description="C2H2-type" evidence="12">
    <location>
        <begin position="366"/>
        <end position="394"/>
    </location>
</feature>
<feature type="domain" description="C2H2-type" evidence="12">
    <location>
        <begin position="565"/>
        <end position="588"/>
    </location>
</feature>
<dbReference type="OrthoDB" id="6077919at2759"/>
<evidence type="ECO:0000256" key="3">
    <source>
        <dbReference type="ARBA" id="ARBA00022737"/>
    </source>
</evidence>